<evidence type="ECO:0000256" key="2">
    <source>
        <dbReference type="ARBA" id="ARBA00022630"/>
    </source>
</evidence>
<dbReference type="Gene3D" id="3.40.50.80">
    <property type="entry name" value="Nucleotide-binding domain of ferredoxin-NADP reductase (FNR) module"/>
    <property type="match status" value="1"/>
</dbReference>
<evidence type="ECO:0000256" key="1">
    <source>
        <dbReference type="ARBA" id="ARBA00001974"/>
    </source>
</evidence>
<dbReference type="InterPro" id="IPR017938">
    <property type="entry name" value="Riboflavin_synthase-like_b-brl"/>
</dbReference>
<dbReference type="Pfam" id="PF00175">
    <property type="entry name" value="NAD_binding_1"/>
    <property type="match status" value="1"/>
</dbReference>
<dbReference type="InterPro" id="IPR050415">
    <property type="entry name" value="MRET"/>
</dbReference>
<accession>A0AB34IMJ9</accession>
<dbReference type="GO" id="GO:0016491">
    <property type="term" value="F:oxidoreductase activity"/>
    <property type="evidence" value="ECO:0007669"/>
    <property type="project" value="UniProtKB-KW"/>
</dbReference>
<keyword evidence="8" id="KW-0411">Iron-sulfur</keyword>
<evidence type="ECO:0000256" key="4">
    <source>
        <dbReference type="ARBA" id="ARBA00022723"/>
    </source>
</evidence>
<dbReference type="GO" id="GO:0051537">
    <property type="term" value="F:2 iron, 2 sulfur cluster binding"/>
    <property type="evidence" value="ECO:0007669"/>
    <property type="project" value="UniProtKB-KW"/>
</dbReference>
<evidence type="ECO:0000256" key="5">
    <source>
        <dbReference type="ARBA" id="ARBA00022827"/>
    </source>
</evidence>
<comment type="cofactor">
    <cofactor evidence="1">
        <name>FAD</name>
        <dbReference type="ChEBI" id="CHEBI:57692"/>
    </cofactor>
</comment>
<evidence type="ECO:0000256" key="8">
    <source>
        <dbReference type="ARBA" id="ARBA00023014"/>
    </source>
</evidence>
<evidence type="ECO:0000256" key="6">
    <source>
        <dbReference type="ARBA" id="ARBA00023002"/>
    </source>
</evidence>
<dbReference type="PANTHER" id="PTHR47354">
    <property type="entry name" value="NADH OXIDOREDUCTASE HCR"/>
    <property type="match status" value="1"/>
</dbReference>
<evidence type="ECO:0000256" key="3">
    <source>
        <dbReference type="ARBA" id="ARBA00022714"/>
    </source>
</evidence>
<proteinExistence type="predicted"/>
<keyword evidence="2" id="KW-0285">Flavoprotein</keyword>
<dbReference type="InterPro" id="IPR039261">
    <property type="entry name" value="FNR_nucleotide-bd"/>
</dbReference>
<protein>
    <recommendedName>
        <fullName evidence="9">Oxidoreductase FAD/NAD(P)-binding domain-containing protein</fullName>
    </recommendedName>
</protein>
<comment type="caution">
    <text evidence="10">The sequence shown here is derived from an EMBL/GenBank/DDBJ whole genome shotgun (WGS) entry which is preliminary data.</text>
</comment>
<dbReference type="PANTHER" id="PTHR47354:SF8">
    <property type="entry name" value="1,2-PHENYLACETYL-COA EPOXIDASE, SUBUNIT E"/>
    <property type="match status" value="1"/>
</dbReference>
<keyword evidence="6" id="KW-0560">Oxidoreductase</keyword>
<dbReference type="GO" id="GO:0050660">
    <property type="term" value="F:flavin adenine dinucleotide binding"/>
    <property type="evidence" value="ECO:0007669"/>
    <property type="project" value="TreeGrafter"/>
</dbReference>
<evidence type="ECO:0000259" key="9">
    <source>
        <dbReference type="Pfam" id="PF00175"/>
    </source>
</evidence>
<dbReference type="InterPro" id="IPR001433">
    <property type="entry name" value="OxRdtase_FAD/NAD-bd"/>
</dbReference>
<dbReference type="Gene3D" id="2.40.30.10">
    <property type="entry name" value="Translation factors"/>
    <property type="match status" value="1"/>
</dbReference>
<keyword evidence="5" id="KW-0274">FAD</keyword>
<name>A0AB34IMJ9_PRYPA</name>
<dbReference type="AlphaFoldDB" id="A0AB34IMJ9"/>
<reference evidence="10 11" key="1">
    <citation type="journal article" date="2024" name="Science">
        <title>Giant polyketide synthase enzymes in the biosynthesis of giant marine polyether toxins.</title>
        <authorList>
            <person name="Fallon T.R."/>
            <person name="Shende V.V."/>
            <person name="Wierzbicki I.H."/>
            <person name="Pendleton A.L."/>
            <person name="Watervoot N.F."/>
            <person name="Auber R.P."/>
            <person name="Gonzalez D.J."/>
            <person name="Wisecaver J.H."/>
            <person name="Moore B.S."/>
        </authorList>
    </citation>
    <scope>NUCLEOTIDE SEQUENCE [LARGE SCALE GENOMIC DNA]</scope>
    <source>
        <strain evidence="10 11">12B1</strain>
    </source>
</reference>
<evidence type="ECO:0000313" key="10">
    <source>
        <dbReference type="EMBL" id="KAL1500417.1"/>
    </source>
</evidence>
<sequence>MLLFALATRGPSAGAPPARAALHMAAPPQIDWQAAEVVLNTPIARGTMQLRLKTAQAHRYKPGHIFGFEMEHPESGEALKGPYTVTRAVGADMFDVVYRVIPSGRKTPLMAQLGAGAHVRYGGSFGTPIDEGIAPECDRVVGLATGAGIGPLVGYAEAALASARAPLEIELYCGFRELADVCHEACDALVAKYPDRFRWKPVISQPVTCSAAKLSGFGSELSSGVGSTAVETGYLQGRVSIAVPPLLGVVDEKTHFHLVGNGQFVADLQEGLLRAGVDAARVTTEKYFNGKAVPNEDVAQYVASSLKARAGNIT</sequence>
<dbReference type="SUPFAM" id="SSF52343">
    <property type="entry name" value="Ferredoxin reductase-like, C-terminal NADP-linked domain"/>
    <property type="match status" value="1"/>
</dbReference>
<evidence type="ECO:0000313" key="11">
    <source>
        <dbReference type="Proteomes" id="UP001515480"/>
    </source>
</evidence>
<dbReference type="GO" id="GO:0046872">
    <property type="term" value="F:metal ion binding"/>
    <property type="evidence" value="ECO:0007669"/>
    <property type="project" value="UniProtKB-KW"/>
</dbReference>
<keyword evidence="3" id="KW-0001">2Fe-2S</keyword>
<gene>
    <name evidence="10" type="ORF">AB1Y20_013074</name>
</gene>
<keyword evidence="7" id="KW-0408">Iron</keyword>
<evidence type="ECO:0000256" key="7">
    <source>
        <dbReference type="ARBA" id="ARBA00023004"/>
    </source>
</evidence>
<keyword evidence="11" id="KW-1185">Reference proteome</keyword>
<dbReference type="EMBL" id="JBGBPQ010000023">
    <property type="protein sequence ID" value="KAL1500417.1"/>
    <property type="molecule type" value="Genomic_DNA"/>
</dbReference>
<dbReference type="Proteomes" id="UP001515480">
    <property type="component" value="Unassembled WGS sequence"/>
</dbReference>
<feature type="domain" description="Oxidoreductase FAD/NAD(P)-binding" evidence="9">
    <location>
        <begin position="143"/>
        <end position="206"/>
    </location>
</feature>
<keyword evidence="4" id="KW-0479">Metal-binding</keyword>
<dbReference type="SUPFAM" id="SSF63380">
    <property type="entry name" value="Riboflavin synthase domain-like"/>
    <property type="match status" value="1"/>
</dbReference>
<organism evidence="10 11">
    <name type="scientific">Prymnesium parvum</name>
    <name type="common">Toxic golden alga</name>
    <dbReference type="NCBI Taxonomy" id="97485"/>
    <lineage>
        <taxon>Eukaryota</taxon>
        <taxon>Haptista</taxon>
        <taxon>Haptophyta</taxon>
        <taxon>Prymnesiophyceae</taxon>
        <taxon>Prymnesiales</taxon>
        <taxon>Prymnesiaceae</taxon>
        <taxon>Prymnesium</taxon>
    </lineage>
</organism>